<feature type="domain" description="DUF7779" evidence="2">
    <location>
        <begin position="649"/>
        <end position="725"/>
    </location>
</feature>
<reference evidence="3 4" key="1">
    <citation type="submission" date="2019-10" db="EMBL/GenBank/DDBJ databases">
        <authorList>
            <person name="Palmer J.M."/>
        </authorList>
    </citation>
    <scope>NUCLEOTIDE SEQUENCE [LARGE SCALE GENOMIC DNA]</scope>
    <source>
        <strain evidence="3 4">TWF730</strain>
    </source>
</reference>
<evidence type="ECO:0000313" key="3">
    <source>
        <dbReference type="EMBL" id="KAK6362595.1"/>
    </source>
</evidence>
<sequence>MAQVRRQGVTLLSAGDGTSQDAHVPNIIFVHGLRGHPKTTWSHPRSTSTTSRNGETDASTKRKPNKLRSFFSPKKDEKRENGKVQTSTSTPSDIFWPEEYLVPDLPDALIWTYGYNADVIGGIFQANNQNSVSQHGRDFAVKLEREINNEGPIVFVAHSLGGVIVKDALHRSEIICKRTKFIIFLGTPHRGSAFADWAQIASNLARLVLQDSNKRIIQALEVNGEVLDNIHEQFKTILHENRAIKVHSFQEAMAVSGIKGLHDKVVNDFSSKLDLSREQETVESIDANHMEMARCSSKDDERYRQIHGVLKRFLRTGLLKSDTNLVDASPTRPADADLANEASHTTRLVDTTDTSSSKRPFMVPFPQDDKFIGREDILDKLDLGDRQTAPIKHRRDALVGLGGVGKSQIAIEYAYRVRDHSPQTAVFWIHASTKARFGQAYQEMAEKLKIPGRSDPKVNILPLVYDWLSGEASGRWLIILDNVDDGNVFLEKNDDAEAVSSQDQAVSSQPPLANFLPHSPNGSILITSRNSLAAKNLVDTFGESIQVEPMEEADSLEMFKTKISGDVSSESDLKELVHLLEGIPLAITHAAAYIRSKPRVTVSTYLRLFKESENNQVRLLDCNEMKDLRRDHSIRHAVAKTWQISFHQIKEMKTEAADMLALMSMFNRQGIPEKLLIKDMDQLQFEDAISPLLNFSLIREQAGGSMFEMHRLVQLSTKTWLEQNQTLQKWQSEATEIIASLFPKGNYETWSECQVQLPHASEIMLFGLTDSQDLLNLASLKSKLGCFYMEKGNSRTAETMLREAVMIREESLGANHLDTLNSVSNLGLVLRTQGEYKKAELLHRRALKGKERQLGTDHLSTLISVDNLGLVLKRQGKYEEAELLHRRALKGKERQLGTDHPDTLISVNNLGLVLEKQGKYEEAELLHRRALKRKERQLGTDHPDTLISVGNLGLVLKKQGKYEEAELLHRRALKGKERQLGTDHPDTLISVINLGLVLEKQGKYEEAELLHRRALEGRKKVLGNNHPFTLGSARTLAYLLQKQGKYEEAESLFREHSTG</sequence>
<dbReference type="InterPro" id="IPR011990">
    <property type="entry name" value="TPR-like_helical_dom_sf"/>
</dbReference>
<dbReference type="SUPFAM" id="SSF52540">
    <property type="entry name" value="P-loop containing nucleoside triphosphate hydrolases"/>
    <property type="match status" value="1"/>
</dbReference>
<accession>A0AAV9VMK1</accession>
<dbReference type="SMART" id="SM00028">
    <property type="entry name" value="TPR"/>
    <property type="match status" value="6"/>
</dbReference>
<feature type="region of interest" description="Disordered" evidence="1">
    <location>
        <begin position="330"/>
        <end position="360"/>
    </location>
</feature>
<dbReference type="InterPro" id="IPR056681">
    <property type="entry name" value="DUF7779"/>
</dbReference>
<dbReference type="InterPro" id="IPR053137">
    <property type="entry name" value="NLR-like"/>
</dbReference>
<protein>
    <recommendedName>
        <fullName evidence="2">DUF7779 domain-containing protein</fullName>
    </recommendedName>
</protein>
<organism evidence="3 4">
    <name type="scientific">Orbilia blumenaviensis</name>
    <dbReference type="NCBI Taxonomy" id="1796055"/>
    <lineage>
        <taxon>Eukaryota</taxon>
        <taxon>Fungi</taxon>
        <taxon>Dikarya</taxon>
        <taxon>Ascomycota</taxon>
        <taxon>Pezizomycotina</taxon>
        <taxon>Orbiliomycetes</taxon>
        <taxon>Orbiliales</taxon>
        <taxon>Orbiliaceae</taxon>
        <taxon>Orbilia</taxon>
    </lineage>
</organism>
<dbReference type="Pfam" id="PF13374">
    <property type="entry name" value="TPR_10"/>
    <property type="match status" value="1"/>
</dbReference>
<dbReference type="Pfam" id="PF25000">
    <property type="entry name" value="DUF7779"/>
    <property type="match status" value="1"/>
</dbReference>
<dbReference type="Gene3D" id="3.40.50.1820">
    <property type="entry name" value="alpha/beta hydrolase"/>
    <property type="match status" value="1"/>
</dbReference>
<evidence type="ECO:0000256" key="1">
    <source>
        <dbReference type="SAM" id="MobiDB-lite"/>
    </source>
</evidence>
<dbReference type="EMBL" id="JAVHNS010000001">
    <property type="protein sequence ID" value="KAK6362595.1"/>
    <property type="molecule type" value="Genomic_DNA"/>
</dbReference>
<feature type="compositionally biased region" description="Polar residues" evidence="1">
    <location>
        <begin position="342"/>
        <end position="358"/>
    </location>
</feature>
<dbReference type="PANTHER" id="PTHR46082:SF6">
    <property type="entry name" value="AAA+ ATPASE DOMAIN-CONTAINING PROTEIN-RELATED"/>
    <property type="match status" value="1"/>
</dbReference>
<feature type="compositionally biased region" description="Polar residues" evidence="1">
    <location>
        <begin position="39"/>
        <end position="53"/>
    </location>
</feature>
<dbReference type="Gene3D" id="3.40.50.300">
    <property type="entry name" value="P-loop containing nucleotide triphosphate hydrolases"/>
    <property type="match status" value="1"/>
</dbReference>
<feature type="compositionally biased region" description="Basic and acidic residues" evidence="1">
    <location>
        <begin position="73"/>
        <end position="82"/>
    </location>
</feature>
<evidence type="ECO:0000259" key="2">
    <source>
        <dbReference type="Pfam" id="PF25000"/>
    </source>
</evidence>
<dbReference type="AlphaFoldDB" id="A0AAV9VMK1"/>
<dbReference type="InterPro" id="IPR027417">
    <property type="entry name" value="P-loop_NTPase"/>
</dbReference>
<gene>
    <name evidence="3" type="ORF">TWF730_000052</name>
</gene>
<dbReference type="PANTHER" id="PTHR46082">
    <property type="entry name" value="ATP/GTP-BINDING PROTEIN-RELATED"/>
    <property type="match status" value="1"/>
</dbReference>
<feature type="region of interest" description="Disordered" evidence="1">
    <location>
        <begin position="35"/>
        <end position="90"/>
    </location>
</feature>
<dbReference type="InterPro" id="IPR029058">
    <property type="entry name" value="AB_hydrolase_fold"/>
</dbReference>
<dbReference type="SUPFAM" id="SSF53474">
    <property type="entry name" value="alpha/beta-Hydrolases"/>
    <property type="match status" value="1"/>
</dbReference>
<dbReference type="Pfam" id="PF13424">
    <property type="entry name" value="TPR_12"/>
    <property type="match status" value="3"/>
</dbReference>
<dbReference type="InterPro" id="IPR019734">
    <property type="entry name" value="TPR_rpt"/>
</dbReference>
<dbReference type="Gene3D" id="1.25.40.10">
    <property type="entry name" value="Tetratricopeptide repeat domain"/>
    <property type="match status" value="2"/>
</dbReference>
<dbReference type="SUPFAM" id="SSF48452">
    <property type="entry name" value="TPR-like"/>
    <property type="match status" value="3"/>
</dbReference>
<dbReference type="Proteomes" id="UP001373714">
    <property type="component" value="Unassembled WGS sequence"/>
</dbReference>
<comment type="caution">
    <text evidence="3">The sequence shown here is derived from an EMBL/GenBank/DDBJ whole genome shotgun (WGS) entry which is preliminary data.</text>
</comment>
<evidence type="ECO:0000313" key="4">
    <source>
        <dbReference type="Proteomes" id="UP001373714"/>
    </source>
</evidence>
<keyword evidence="4" id="KW-1185">Reference proteome</keyword>
<proteinExistence type="predicted"/>
<name>A0AAV9VMK1_9PEZI</name>